<accession>A0A6B0SKP3</accession>
<reference evidence="3 4" key="1">
    <citation type="submission" date="2019-12" db="EMBL/GenBank/DDBJ databases">
        <title>Isolation and characterization of three novel carbon monoxide-oxidizing members of Halobacteria from salione crusts and soils.</title>
        <authorList>
            <person name="Myers M.R."/>
            <person name="King G.M."/>
        </authorList>
    </citation>
    <scope>NUCLEOTIDE SEQUENCE [LARGE SCALE GENOMIC DNA]</scope>
    <source>
        <strain evidence="3 4">PCN9</strain>
    </source>
</reference>
<comment type="caution">
    <text evidence="3">The sequence shown here is derived from an EMBL/GenBank/DDBJ whole genome shotgun (WGS) entry which is preliminary data.</text>
</comment>
<dbReference type="AlphaFoldDB" id="A0A6B0SKP3"/>
<keyword evidence="4" id="KW-1185">Reference proteome</keyword>
<feature type="compositionally biased region" description="Basic and acidic residues" evidence="1">
    <location>
        <begin position="65"/>
        <end position="87"/>
    </location>
</feature>
<feature type="domain" description="TRAM" evidence="2">
    <location>
        <begin position="77"/>
        <end position="136"/>
    </location>
</feature>
<gene>
    <name evidence="3" type="ORF">GRX66_02085</name>
</gene>
<name>A0A6B0SKP3_9EURY</name>
<organism evidence="3 4">
    <name type="scientific">Halobacterium bonnevillei</name>
    <dbReference type="NCBI Taxonomy" id="2692200"/>
    <lineage>
        <taxon>Archaea</taxon>
        <taxon>Methanobacteriati</taxon>
        <taxon>Methanobacteriota</taxon>
        <taxon>Stenosarchaea group</taxon>
        <taxon>Halobacteria</taxon>
        <taxon>Halobacteriales</taxon>
        <taxon>Halobacteriaceae</taxon>
        <taxon>Halobacterium</taxon>
    </lineage>
</organism>
<proteinExistence type="predicted"/>
<protein>
    <submittedName>
        <fullName evidence="3">TRAM domain-containing protein</fullName>
    </submittedName>
</protein>
<evidence type="ECO:0000256" key="1">
    <source>
        <dbReference type="SAM" id="MobiDB-lite"/>
    </source>
</evidence>
<evidence type="ECO:0000313" key="4">
    <source>
        <dbReference type="Proteomes" id="UP000471521"/>
    </source>
</evidence>
<dbReference type="SUPFAM" id="SSF50249">
    <property type="entry name" value="Nucleic acid-binding proteins"/>
    <property type="match status" value="1"/>
</dbReference>
<dbReference type="Proteomes" id="UP000471521">
    <property type="component" value="Unassembled WGS sequence"/>
</dbReference>
<dbReference type="EMBL" id="WUUU01000006">
    <property type="protein sequence ID" value="MXR19450.1"/>
    <property type="molecule type" value="Genomic_DNA"/>
</dbReference>
<feature type="region of interest" description="Disordered" evidence="1">
    <location>
        <begin position="45"/>
        <end position="95"/>
    </location>
</feature>
<dbReference type="OrthoDB" id="28569at2157"/>
<dbReference type="InterPro" id="IPR002792">
    <property type="entry name" value="TRAM_dom"/>
</dbReference>
<sequence length="142" mass="15470">MEIPDQLQCLFTTEVDEQDDSYVFQIPSQEQGNLVAGETYRLAVLPTPSPQETDSTASGAPGADSEAHADRGHPEPPVEVGDRRDVEIESLGDQGDGIARVERGFVVIVSDTDKGERVTVEVTDVQETVAFADVVERISYYD</sequence>
<dbReference type="InterPro" id="IPR012340">
    <property type="entry name" value="NA-bd_OB-fold"/>
</dbReference>
<dbReference type="RefSeq" id="WP_159525040.1">
    <property type="nucleotide sequence ID" value="NZ_WUUU01000006.1"/>
</dbReference>
<evidence type="ECO:0000259" key="2">
    <source>
        <dbReference type="PROSITE" id="PS50926"/>
    </source>
</evidence>
<dbReference type="PROSITE" id="PS50926">
    <property type="entry name" value="TRAM"/>
    <property type="match status" value="1"/>
</dbReference>
<dbReference type="Pfam" id="PF01938">
    <property type="entry name" value="TRAM"/>
    <property type="match status" value="1"/>
</dbReference>
<dbReference type="Gene3D" id="2.40.50.140">
    <property type="entry name" value="Nucleic acid-binding proteins"/>
    <property type="match status" value="1"/>
</dbReference>
<evidence type="ECO:0000313" key="3">
    <source>
        <dbReference type="EMBL" id="MXR19450.1"/>
    </source>
</evidence>